<evidence type="ECO:0000313" key="3">
    <source>
        <dbReference type="Proteomes" id="UP001283361"/>
    </source>
</evidence>
<keyword evidence="3" id="KW-1185">Reference proteome</keyword>
<accession>A0AAE1CTY0</accession>
<dbReference type="Gene3D" id="1.20.120.20">
    <property type="entry name" value="Apolipoprotein"/>
    <property type="match status" value="1"/>
</dbReference>
<keyword evidence="1" id="KW-0732">Signal</keyword>
<evidence type="ECO:0000256" key="1">
    <source>
        <dbReference type="SAM" id="SignalP"/>
    </source>
</evidence>
<name>A0AAE1CTY0_9GAST</name>
<feature type="chain" id="PRO_5042062147" evidence="1">
    <location>
        <begin position="21"/>
        <end position="578"/>
    </location>
</feature>
<evidence type="ECO:0000313" key="2">
    <source>
        <dbReference type="EMBL" id="KAK3734557.1"/>
    </source>
</evidence>
<dbReference type="AlphaFoldDB" id="A0AAE1CTY0"/>
<feature type="signal peptide" evidence="1">
    <location>
        <begin position="1"/>
        <end position="20"/>
    </location>
</feature>
<sequence>MARAVLFPLLLVLCQIGCEGFDFTLDPSVGMDSRRVCSVLQCTETLSDGSSNPSNRSRTITSLTIYRTRVSGYGRSNGRSQKLASVTPLNPTLNQVSDGIKFSGQLSDQQASLSLELTKTNDCLDSQFSCLAISVDDQGRTSIKKALVGKAVRSSDYDSYTQATNILGLTQGSSETPNRGNSQAPLMQLANSVHMKVDLIGSRLEDSLKALENRLEDKVGDLRALINERTSGMDNSIEGRFGTLDTKMQTLENRLGDRMTQVHNFLLQNLRQIDNSGADNADVCDQLASKLDGLEDKLETNSGKLDTCVTAAKTQNESRAKLTDQLDAAIDQCIVKEDAKLNKLVAGVSNLSDVTQTLVSSVHSFRDSYRSGALVPVEEFSDPLGTGKKEWRLAFRGTAFNNVRVYPAYMYGTGIPADVEEGCKQFNRSLPCANHYRNRDALHNWAGVDEVLFAIYVDGQMVKKVIFNGKGSTFTNWFAVNRVISSSWSDLTAHSHNFFSIAGAEHIDHFRRFFMNLDYDRGCDGFRGWFKATETDKGCPVEITAAIPFFQYAAGNTFALWTSTAAVADAFGIYLRYE</sequence>
<proteinExistence type="predicted"/>
<organism evidence="2 3">
    <name type="scientific">Elysia crispata</name>
    <name type="common">lettuce slug</name>
    <dbReference type="NCBI Taxonomy" id="231223"/>
    <lineage>
        <taxon>Eukaryota</taxon>
        <taxon>Metazoa</taxon>
        <taxon>Spiralia</taxon>
        <taxon>Lophotrochozoa</taxon>
        <taxon>Mollusca</taxon>
        <taxon>Gastropoda</taxon>
        <taxon>Heterobranchia</taxon>
        <taxon>Euthyneura</taxon>
        <taxon>Panpulmonata</taxon>
        <taxon>Sacoglossa</taxon>
        <taxon>Placobranchoidea</taxon>
        <taxon>Plakobranchidae</taxon>
        <taxon>Elysia</taxon>
    </lineage>
</organism>
<protein>
    <submittedName>
        <fullName evidence="2">Uncharacterized protein</fullName>
    </submittedName>
</protein>
<comment type="caution">
    <text evidence="2">The sequence shown here is derived from an EMBL/GenBank/DDBJ whole genome shotgun (WGS) entry which is preliminary data.</text>
</comment>
<dbReference type="Proteomes" id="UP001283361">
    <property type="component" value="Unassembled WGS sequence"/>
</dbReference>
<gene>
    <name evidence="2" type="ORF">RRG08_003465</name>
</gene>
<dbReference type="EMBL" id="JAWDGP010006844">
    <property type="protein sequence ID" value="KAK3734557.1"/>
    <property type="molecule type" value="Genomic_DNA"/>
</dbReference>
<reference evidence="2" key="1">
    <citation type="journal article" date="2023" name="G3 (Bethesda)">
        <title>A reference genome for the long-term kleptoplast-retaining sea slug Elysia crispata morphotype clarki.</title>
        <authorList>
            <person name="Eastman K.E."/>
            <person name="Pendleton A.L."/>
            <person name="Shaikh M.A."/>
            <person name="Suttiyut T."/>
            <person name="Ogas R."/>
            <person name="Tomko P."/>
            <person name="Gavelis G."/>
            <person name="Widhalm J.R."/>
            <person name="Wisecaver J.H."/>
        </authorList>
    </citation>
    <scope>NUCLEOTIDE SEQUENCE</scope>
    <source>
        <strain evidence="2">ECLA1</strain>
    </source>
</reference>